<dbReference type="EMBL" id="QNRR01000001">
    <property type="protein sequence ID" value="RBP47376.1"/>
    <property type="molecule type" value="Genomic_DNA"/>
</dbReference>
<evidence type="ECO:0000256" key="3">
    <source>
        <dbReference type="ARBA" id="ARBA00022532"/>
    </source>
</evidence>
<dbReference type="InterPro" id="IPR024176">
    <property type="entry name" value="Citrate_synthase_bac-typ"/>
</dbReference>
<reference evidence="9 10" key="1">
    <citation type="submission" date="2018-06" db="EMBL/GenBank/DDBJ databases">
        <title>Genomic Encyclopedia of Type Strains, Phase IV (KMG-IV): sequencing the most valuable type-strain genomes for metagenomic binning, comparative biology and taxonomic classification.</title>
        <authorList>
            <person name="Goeker M."/>
        </authorList>
    </citation>
    <scope>NUCLEOTIDE SEQUENCE [LARGE SCALE GENOMIC DNA]</scope>
    <source>
        <strain evidence="9 10">DSM 25532</strain>
    </source>
</reference>
<name>A0A366HSX0_9BACT</name>
<dbReference type="CDD" id="cd06110">
    <property type="entry name" value="BSuCS-II_like"/>
    <property type="match status" value="1"/>
</dbReference>
<dbReference type="PIRSF" id="PIRSF001369">
    <property type="entry name" value="Citrate_synth"/>
    <property type="match status" value="1"/>
</dbReference>
<protein>
    <recommendedName>
        <fullName evidence="7">Citrate synthase</fullName>
    </recommendedName>
</protein>
<dbReference type="UniPathway" id="UPA00223"/>
<evidence type="ECO:0000256" key="2">
    <source>
        <dbReference type="ARBA" id="ARBA00010566"/>
    </source>
</evidence>
<keyword evidence="3" id="KW-0816">Tricarboxylic acid cycle</keyword>
<keyword evidence="10" id="KW-1185">Reference proteome</keyword>
<comment type="pathway">
    <text evidence="1">Carbohydrate metabolism; tricarboxylic acid cycle; isocitrate from oxaloacetate: step 1/2.</text>
</comment>
<dbReference type="PANTHER" id="PTHR11739:SF4">
    <property type="entry name" value="CITRATE SYNTHASE, PEROXISOMAL"/>
    <property type="match status" value="1"/>
</dbReference>
<dbReference type="SUPFAM" id="SSF48256">
    <property type="entry name" value="Citrate synthase"/>
    <property type="match status" value="1"/>
</dbReference>
<dbReference type="GO" id="GO:0050440">
    <property type="term" value="F:2-methylcitrate synthase activity"/>
    <property type="evidence" value="ECO:0007669"/>
    <property type="project" value="UniProtKB-EC"/>
</dbReference>
<comment type="similarity">
    <text evidence="2 7">Belongs to the citrate synthase family.</text>
</comment>
<proteinExistence type="inferred from homology"/>
<sequence>MALVSKGLEGVVAAETRLGEVKGAEGILFYCGYDINELAGHVSYEEVVYLLFHQHLPNRAELDALTTALRAERELPQGVIDFLTSAPKSAKPIDVMRTAVSMLGCYDTLRHDLNMGEHRATAIKLVSQIGIIAAYFHRARQGLSLPPIRKDLSEAAHFLYLMSGEVPSKEAEQTLDVAYVLHAEHGFNASTFTARVVASTLSDMYSSISAAIGALKGPLHGGANEGVIHMLEEIGSPDKVDSWVADALAQKKKIMGIGHRVYKVLDPRAPHLQKMAIKLTEQLGEPKWIQMSERIATIMREQKGLNANVDFYSATVYHSLNIPTDLFTPIFAISRMSGWTAHVLEQWSDNRLFRPLSEYVGKAYGQKVVPVDER</sequence>
<dbReference type="GO" id="GO:0036440">
    <property type="term" value="F:citrate synthase activity"/>
    <property type="evidence" value="ECO:0007669"/>
    <property type="project" value="UniProtKB-EC"/>
</dbReference>
<dbReference type="NCBIfam" id="TIGR01800">
    <property type="entry name" value="cit_synth_II"/>
    <property type="match status" value="1"/>
</dbReference>
<evidence type="ECO:0000256" key="5">
    <source>
        <dbReference type="ARBA" id="ARBA00049052"/>
    </source>
</evidence>
<evidence type="ECO:0000256" key="7">
    <source>
        <dbReference type="PIRNR" id="PIRNR001369"/>
    </source>
</evidence>
<gene>
    <name evidence="9" type="ORF">DES53_101173</name>
</gene>
<comment type="catalytic activity">
    <reaction evidence="6">
        <text>oxaloacetate + acetyl-CoA + H2O = citrate + CoA + H(+)</text>
        <dbReference type="Rhea" id="RHEA:16845"/>
        <dbReference type="ChEBI" id="CHEBI:15377"/>
        <dbReference type="ChEBI" id="CHEBI:15378"/>
        <dbReference type="ChEBI" id="CHEBI:16452"/>
        <dbReference type="ChEBI" id="CHEBI:16947"/>
        <dbReference type="ChEBI" id="CHEBI:57287"/>
        <dbReference type="ChEBI" id="CHEBI:57288"/>
        <dbReference type="EC" id="2.3.3.16"/>
    </reaction>
</comment>
<dbReference type="InterPro" id="IPR011278">
    <property type="entry name" value="2-MeCitrate/Citrate_synth_II"/>
</dbReference>
<evidence type="ECO:0000256" key="6">
    <source>
        <dbReference type="ARBA" id="ARBA00049288"/>
    </source>
</evidence>
<comment type="caution">
    <text evidence="9">The sequence shown here is derived from an EMBL/GenBank/DDBJ whole genome shotgun (WGS) entry which is preliminary data.</text>
</comment>
<evidence type="ECO:0000256" key="4">
    <source>
        <dbReference type="ARBA" id="ARBA00022679"/>
    </source>
</evidence>
<evidence type="ECO:0000256" key="8">
    <source>
        <dbReference type="PIRSR" id="PIRSR001369-1"/>
    </source>
</evidence>
<feature type="active site" evidence="8">
    <location>
        <position position="259"/>
    </location>
</feature>
<dbReference type="GO" id="GO:0006099">
    <property type="term" value="P:tricarboxylic acid cycle"/>
    <property type="evidence" value="ECO:0007669"/>
    <property type="project" value="UniProtKB-UniPathway"/>
</dbReference>
<organism evidence="9 10">
    <name type="scientific">Roseimicrobium gellanilyticum</name>
    <dbReference type="NCBI Taxonomy" id="748857"/>
    <lineage>
        <taxon>Bacteria</taxon>
        <taxon>Pseudomonadati</taxon>
        <taxon>Verrucomicrobiota</taxon>
        <taxon>Verrucomicrobiia</taxon>
        <taxon>Verrucomicrobiales</taxon>
        <taxon>Verrucomicrobiaceae</taxon>
        <taxon>Roseimicrobium</taxon>
    </lineage>
</organism>
<dbReference type="PRINTS" id="PR00143">
    <property type="entry name" value="CITRTSNTHASE"/>
</dbReference>
<keyword evidence="4 7" id="KW-0808">Transferase</keyword>
<dbReference type="FunFam" id="1.10.230.10:FF:000003">
    <property type="entry name" value="Citrate synthase"/>
    <property type="match status" value="1"/>
</dbReference>
<evidence type="ECO:0000256" key="1">
    <source>
        <dbReference type="ARBA" id="ARBA00004751"/>
    </source>
</evidence>
<evidence type="ECO:0000313" key="10">
    <source>
        <dbReference type="Proteomes" id="UP000253426"/>
    </source>
</evidence>
<dbReference type="Gene3D" id="1.10.230.10">
    <property type="entry name" value="Cytochrome P450-Terp, domain 2"/>
    <property type="match status" value="1"/>
</dbReference>
<dbReference type="Pfam" id="PF00285">
    <property type="entry name" value="Citrate_synt"/>
    <property type="match status" value="1"/>
</dbReference>
<dbReference type="PANTHER" id="PTHR11739">
    <property type="entry name" value="CITRATE SYNTHASE"/>
    <property type="match status" value="1"/>
</dbReference>
<dbReference type="InterPro" id="IPR016143">
    <property type="entry name" value="Citrate_synth-like_sm_a-sub"/>
</dbReference>
<dbReference type="InterPro" id="IPR016142">
    <property type="entry name" value="Citrate_synth-like_lrg_a-sub"/>
</dbReference>
<dbReference type="InterPro" id="IPR002020">
    <property type="entry name" value="Citrate_synthase"/>
</dbReference>
<dbReference type="AlphaFoldDB" id="A0A366HSX0"/>
<dbReference type="GO" id="GO:0005975">
    <property type="term" value="P:carbohydrate metabolic process"/>
    <property type="evidence" value="ECO:0007669"/>
    <property type="project" value="TreeGrafter"/>
</dbReference>
<dbReference type="RefSeq" id="WP_113956316.1">
    <property type="nucleotide sequence ID" value="NZ_QNRR01000001.1"/>
</dbReference>
<evidence type="ECO:0000313" key="9">
    <source>
        <dbReference type="EMBL" id="RBP47376.1"/>
    </source>
</evidence>
<dbReference type="InterPro" id="IPR036969">
    <property type="entry name" value="Citrate_synthase_sf"/>
</dbReference>
<accession>A0A366HSX0</accession>
<dbReference type="GO" id="GO:0005829">
    <property type="term" value="C:cytosol"/>
    <property type="evidence" value="ECO:0007669"/>
    <property type="project" value="TreeGrafter"/>
</dbReference>
<comment type="catalytic activity">
    <reaction evidence="5">
        <text>propanoyl-CoA + oxaloacetate + H2O = (2S,3S)-2-methylcitrate + CoA + H(+)</text>
        <dbReference type="Rhea" id="RHEA:23780"/>
        <dbReference type="ChEBI" id="CHEBI:15377"/>
        <dbReference type="ChEBI" id="CHEBI:15378"/>
        <dbReference type="ChEBI" id="CHEBI:16452"/>
        <dbReference type="ChEBI" id="CHEBI:57287"/>
        <dbReference type="ChEBI" id="CHEBI:57392"/>
        <dbReference type="ChEBI" id="CHEBI:58853"/>
        <dbReference type="EC" id="2.3.3.5"/>
    </reaction>
</comment>
<dbReference type="Gene3D" id="1.10.580.10">
    <property type="entry name" value="Citrate Synthase, domain 1"/>
    <property type="match status" value="1"/>
</dbReference>
<dbReference type="Proteomes" id="UP000253426">
    <property type="component" value="Unassembled WGS sequence"/>
</dbReference>
<feature type="active site" evidence="8">
    <location>
        <position position="310"/>
    </location>
</feature>
<dbReference type="OrthoDB" id="9800864at2"/>